<dbReference type="AlphaFoldDB" id="A0A0D0C3V2"/>
<dbReference type="Proteomes" id="UP000053593">
    <property type="component" value="Unassembled WGS sequence"/>
</dbReference>
<feature type="transmembrane region" description="Helical" evidence="2">
    <location>
        <begin position="362"/>
        <end position="386"/>
    </location>
</feature>
<sequence>MSTVWFMVDDTDPRLVYSGSWTFVPDTSDVSGTNFDSLSFSGPAFNSTLHSTTGNVSISFRFNGSYFGVYGSSDGITSNSSGFPSGPNIECLLDNVYASSPLDSHKANLIDNNILACSSWIDSLPGVSSPPSTGEHELLIKVTNYPAFISGETTAWYFDYITYESPPNPVLDGEILQAGNPEVMTASNYSALTFGPGWTYVQDEFEGPAYTTSTRIPGSNATVRFNGRPVVALAFKYHIYGDTLGTSISLYGDLSSPISNTAAYQVDDQAPVMIQLPGYSDNITLSNQLLFTASDLKVGEHTLVVTFNGSQSGMPLDIDHFYIQSLTAAQQDSLRSSSTSSTSSTSTSTGSAISNSSGHLDLGAIVGTVLGSLMTIILLIVVIMWWRRSKRRTEPPVTLTPFDSEGFITTPLTLQDLAFTSSPRLRRTSLSPGPIDERIVAQRSRESGSHTLLTMKYEQRIAALQEQIRRQQDQRHARYNVSAEALPRYTTE</sequence>
<accession>A0A0D0C3V2</accession>
<organism evidence="3 4">
    <name type="scientific">Collybiopsis luxurians FD-317 M1</name>
    <dbReference type="NCBI Taxonomy" id="944289"/>
    <lineage>
        <taxon>Eukaryota</taxon>
        <taxon>Fungi</taxon>
        <taxon>Dikarya</taxon>
        <taxon>Basidiomycota</taxon>
        <taxon>Agaricomycotina</taxon>
        <taxon>Agaricomycetes</taxon>
        <taxon>Agaricomycetidae</taxon>
        <taxon>Agaricales</taxon>
        <taxon>Marasmiineae</taxon>
        <taxon>Omphalotaceae</taxon>
        <taxon>Collybiopsis</taxon>
        <taxon>Collybiopsis luxurians</taxon>
    </lineage>
</organism>
<dbReference type="EMBL" id="KN834766">
    <property type="protein sequence ID" value="KIK62841.1"/>
    <property type="molecule type" value="Genomic_DNA"/>
</dbReference>
<dbReference type="OrthoDB" id="3052647at2759"/>
<dbReference type="Gene3D" id="2.60.120.260">
    <property type="entry name" value="Galactose-binding domain-like"/>
    <property type="match status" value="1"/>
</dbReference>
<protein>
    <submittedName>
        <fullName evidence="3">Uncharacterized protein</fullName>
    </submittedName>
</protein>
<name>A0A0D0C3V2_9AGAR</name>
<proteinExistence type="predicted"/>
<evidence type="ECO:0000256" key="2">
    <source>
        <dbReference type="SAM" id="Phobius"/>
    </source>
</evidence>
<dbReference type="HOGENOM" id="CLU_616848_0_0_1"/>
<keyword evidence="2" id="KW-1133">Transmembrane helix</keyword>
<keyword evidence="2" id="KW-0812">Transmembrane</keyword>
<keyword evidence="2" id="KW-0472">Membrane</keyword>
<feature type="region of interest" description="Disordered" evidence="1">
    <location>
        <begin position="334"/>
        <end position="353"/>
    </location>
</feature>
<gene>
    <name evidence="3" type="ORF">GYMLUDRAFT_242475</name>
</gene>
<keyword evidence="4" id="KW-1185">Reference proteome</keyword>
<evidence type="ECO:0000256" key="1">
    <source>
        <dbReference type="SAM" id="MobiDB-lite"/>
    </source>
</evidence>
<evidence type="ECO:0000313" key="3">
    <source>
        <dbReference type="EMBL" id="KIK62841.1"/>
    </source>
</evidence>
<evidence type="ECO:0000313" key="4">
    <source>
        <dbReference type="Proteomes" id="UP000053593"/>
    </source>
</evidence>
<reference evidence="3 4" key="1">
    <citation type="submission" date="2014-04" db="EMBL/GenBank/DDBJ databases">
        <title>Evolutionary Origins and Diversification of the Mycorrhizal Mutualists.</title>
        <authorList>
            <consortium name="DOE Joint Genome Institute"/>
            <consortium name="Mycorrhizal Genomics Consortium"/>
            <person name="Kohler A."/>
            <person name="Kuo A."/>
            <person name="Nagy L.G."/>
            <person name="Floudas D."/>
            <person name="Copeland A."/>
            <person name="Barry K.W."/>
            <person name="Cichocki N."/>
            <person name="Veneault-Fourrey C."/>
            <person name="LaButti K."/>
            <person name="Lindquist E.A."/>
            <person name="Lipzen A."/>
            <person name="Lundell T."/>
            <person name="Morin E."/>
            <person name="Murat C."/>
            <person name="Riley R."/>
            <person name="Ohm R."/>
            <person name="Sun H."/>
            <person name="Tunlid A."/>
            <person name="Henrissat B."/>
            <person name="Grigoriev I.V."/>
            <person name="Hibbett D.S."/>
            <person name="Martin F."/>
        </authorList>
    </citation>
    <scope>NUCLEOTIDE SEQUENCE [LARGE SCALE GENOMIC DNA]</scope>
    <source>
        <strain evidence="3 4">FD-317 M1</strain>
    </source>
</reference>